<sequence length="65" mass="6938">MGLMSYAASIAMVQPAHLAVGQEIPKETTKPCVINSGQRSSLPDCPTAQTVFSYASQRAIRPIFA</sequence>
<dbReference type="AlphaFoldDB" id="A0A9D4QP19"/>
<protein>
    <submittedName>
        <fullName evidence="1">Uncharacterized protein</fullName>
    </submittedName>
</protein>
<accession>A0A9D4QP19</accession>
<evidence type="ECO:0000313" key="2">
    <source>
        <dbReference type="Proteomes" id="UP000828390"/>
    </source>
</evidence>
<keyword evidence="2" id="KW-1185">Reference proteome</keyword>
<dbReference type="EMBL" id="JAIWYP010000004">
    <property type="protein sequence ID" value="KAH3838063.1"/>
    <property type="molecule type" value="Genomic_DNA"/>
</dbReference>
<reference evidence="1" key="2">
    <citation type="submission" date="2020-11" db="EMBL/GenBank/DDBJ databases">
        <authorList>
            <person name="McCartney M.A."/>
            <person name="Auch B."/>
            <person name="Kono T."/>
            <person name="Mallez S."/>
            <person name="Becker A."/>
            <person name="Gohl D.M."/>
            <person name="Silverstein K.A.T."/>
            <person name="Koren S."/>
            <person name="Bechman K.B."/>
            <person name="Herman A."/>
            <person name="Abrahante J.E."/>
            <person name="Garbe J."/>
        </authorList>
    </citation>
    <scope>NUCLEOTIDE SEQUENCE</scope>
    <source>
        <strain evidence="1">Duluth1</strain>
        <tissue evidence="1">Whole animal</tissue>
    </source>
</reference>
<proteinExistence type="predicted"/>
<reference evidence="1" key="1">
    <citation type="journal article" date="2019" name="bioRxiv">
        <title>The Genome of the Zebra Mussel, Dreissena polymorpha: A Resource for Invasive Species Research.</title>
        <authorList>
            <person name="McCartney M.A."/>
            <person name="Auch B."/>
            <person name="Kono T."/>
            <person name="Mallez S."/>
            <person name="Zhang Y."/>
            <person name="Obille A."/>
            <person name="Becker A."/>
            <person name="Abrahante J.E."/>
            <person name="Garbe J."/>
            <person name="Badalamenti J.P."/>
            <person name="Herman A."/>
            <person name="Mangelson H."/>
            <person name="Liachko I."/>
            <person name="Sullivan S."/>
            <person name="Sone E.D."/>
            <person name="Koren S."/>
            <person name="Silverstein K.A.T."/>
            <person name="Beckman K.B."/>
            <person name="Gohl D.M."/>
        </authorList>
    </citation>
    <scope>NUCLEOTIDE SEQUENCE</scope>
    <source>
        <strain evidence="1">Duluth1</strain>
        <tissue evidence="1">Whole animal</tissue>
    </source>
</reference>
<dbReference type="Proteomes" id="UP000828390">
    <property type="component" value="Unassembled WGS sequence"/>
</dbReference>
<comment type="caution">
    <text evidence="1">The sequence shown here is derived from an EMBL/GenBank/DDBJ whole genome shotgun (WGS) entry which is preliminary data.</text>
</comment>
<gene>
    <name evidence="1" type="ORF">DPMN_111469</name>
</gene>
<name>A0A9D4QP19_DREPO</name>
<organism evidence="1 2">
    <name type="scientific">Dreissena polymorpha</name>
    <name type="common">Zebra mussel</name>
    <name type="synonym">Mytilus polymorpha</name>
    <dbReference type="NCBI Taxonomy" id="45954"/>
    <lineage>
        <taxon>Eukaryota</taxon>
        <taxon>Metazoa</taxon>
        <taxon>Spiralia</taxon>
        <taxon>Lophotrochozoa</taxon>
        <taxon>Mollusca</taxon>
        <taxon>Bivalvia</taxon>
        <taxon>Autobranchia</taxon>
        <taxon>Heteroconchia</taxon>
        <taxon>Euheterodonta</taxon>
        <taxon>Imparidentia</taxon>
        <taxon>Neoheterodontei</taxon>
        <taxon>Myida</taxon>
        <taxon>Dreissenoidea</taxon>
        <taxon>Dreissenidae</taxon>
        <taxon>Dreissena</taxon>
    </lineage>
</organism>
<evidence type="ECO:0000313" key="1">
    <source>
        <dbReference type="EMBL" id="KAH3838063.1"/>
    </source>
</evidence>